<dbReference type="OrthoDB" id="5227693at2759"/>
<accession>A0A9P8K9J2</accession>
<organism evidence="1 2">
    <name type="scientific">Aureobasidium melanogenum</name>
    <name type="common">Aureobasidium pullulans var. melanogenum</name>
    <dbReference type="NCBI Taxonomy" id="46634"/>
    <lineage>
        <taxon>Eukaryota</taxon>
        <taxon>Fungi</taxon>
        <taxon>Dikarya</taxon>
        <taxon>Ascomycota</taxon>
        <taxon>Pezizomycotina</taxon>
        <taxon>Dothideomycetes</taxon>
        <taxon>Dothideomycetidae</taxon>
        <taxon>Dothideales</taxon>
        <taxon>Saccotheciaceae</taxon>
        <taxon>Aureobasidium</taxon>
    </lineage>
</organism>
<comment type="caution">
    <text evidence="1">The sequence shown here is derived from an EMBL/GenBank/DDBJ whole genome shotgun (WGS) entry which is preliminary data.</text>
</comment>
<evidence type="ECO:0000313" key="1">
    <source>
        <dbReference type="EMBL" id="KAH0224715.1"/>
    </source>
</evidence>
<dbReference type="Proteomes" id="UP000767238">
    <property type="component" value="Unassembled WGS sequence"/>
</dbReference>
<proteinExistence type="predicted"/>
<sequence>MAPFAFPVFLFEKRHGGGDAPEEALEASGKKMDISTMVALTIGVLALLATIFQTLQQYLGTADGYRRCGPGVIGPWGRKTRLRWRWREFRFEVLYCVPFVEYGLPVKGEDGLRIIRPFCDQPELTTFNPNPPEKQRDWNAELAGWVHLMHNLGLHDQSMRQRIAAVSLRDAGRMAYIDWIRCAHVEKAYRSWDFVPDDVLRPLAITTLAGLAATTPEGNHQVITSTVIRGMGVIIHYLRDPELDSDILGQKHLYNTSPLSQADELLFGRIAHTDMFNLHRGLPRLILHIGTLAEVSSTLSALFSDSSAADSIVAALRARSDLGDKDWMEPVNDIVPFLTPFLGISSDARPIIPWPNTSARGMTHTVFRPFRDELTALLSRRGSTVSAESHRVLHLYSGLEARFNHPAAQRDKSFSWEIPKLTFKSELVTSEAYDARAIFDAMSECESILQASPIIQAGRYHVLVVQHLIYSTRIEASATDGEKMKRMFAALPDMARALRSEWDVAGEILEALSTATGEELGGKTEWVTRPSEMQAEDAWLAMMLRAMCWQRLHVVQPGMPLPVEYARSMLPVFIT</sequence>
<gene>
    <name evidence="1" type="ORF">KCV03_g3354</name>
</gene>
<feature type="non-terminal residue" evidence="1">
    <location>
        <position position="575"/>
    </location>
</feature>
<dbReference type="EMBL" id="JAHFYH010000017">
    <property type="protein sequence ID" value="KAH0224715.1"/>
    <property type="molecule type" value="Genomic_DNA"/>
</dbReference>
<dbReference type="AlphaFoldDB" id="A0A9P8K9J2"/>
<protein>
    <submittedName>
        <fullName evidence="1">Uncharacterized protein</fullName>
    </submittedName>
</protein>
<reference evidence="1" key="2">
    <citation type="submission" date="2021-08" db="EMBL/GenBank/DDBJ databases">
        <authorList>
            <person name="Gostincar C."/>
            <person name="Sun X."/>
            <person name="Song Z."/>
            <person name="Gunde-Cimerman N."/>
        </authorList>
    </citation>
    <scope>NUCLEOTIDE SEQUENCE</scope>
    <source>
        <strain evidence="1">EXF-8016</strain>
    </source>
</reference>
<name>A0A9P8K9J2_AURME</name>
<reference evidence="1" key="1">
    <citation type="journal article" date="2021" name="J Fungi (Basel)">
        <title>Virulence traits and population genomics of the black yeast Aureobasidium melanogenum.</title>
        <authorList>
            <person name="Cernosa A."/>
            <person name="Sun X."/>
            <person name="Gostincar C."/>
            <person name="Fang C."/>
            <person name="Gunde-Cimerman N."/>
            <person name="Song Z."/>
        </authorList>
    </citation>
    <scope>NUCLEOTIDE SEQUENCE</scope>
    <source>
        <strain evidence="1">EXF-8016</strain>
    </source>
</reference>
<evidence type="ECO:0000313" key="2">
    <source>
        <dbReference type="Proteomes" id="UP000767238"/>
    </source>
</evidence>